<dbReference type="GeneID" id="56269219"/>
<evidence type="ECO:0000259" key="2">
    <source>
        <dbReference type="Pfam" id="PF12696"/>
    </source>
</evidence>
<protein>
    <recommendedName>
        <fullName evidence="2">TraD/TraG TraM recognition site domain-containing protein</fullName>
    </recommendedName>
</protein>
<feature type="domain" description="TraD/TraG TraM recognition site" evidence="2">
    <location>
        <begin position="453"/>
        <end position="543"/>
    </location>
</feature>
<geneLocation type="plasmid" evidence="3 4">
    <name>pAMEDUM8_300</name>
</geneLocation>
<dbReference type="Pfam" id="PF12696">
    <property type="entry name" value="TraG-D_C"/>
    <property type="match status" value="1"/>
</dbReference>
<gene>
    <name evidence="3" type="ORF">AV942_20595</name>
</gene>
<dbReference type="InterPro" id="IPR027417">
    <property type="entry name" value="P-loop_NTPase"/>
</dbReference>
<dbReference type="PANTHER" id="PTHR30121:SF6">
    <property type="entry name" value="SLR6007 PROTEIN"/>
    <property type="match status" value="1"/>
</dbReference>
<dbReference type="Gene3D" id="3.40.50.300">
    <property type="entry name" value="P-loop containing nucleotide triphosphate hydrolases"/>
    <property type="match status" value="1"/>
</dbReference>
<evidence type="ECO:0000313" key="3">
    <source>
        <dbReference type="EMBL" id="AMJ80786.1"/>
    </source>
</evidence>
<reference evidence="3 4" key="1">
    <citation type="submission" date="2015-12" db="EMBL/GenBank/DDBJ databases">
        <title>Intraspecies pangenome expansion in the marine bacterium Alteromonas.</title>
        <authorList>
            <person name="Lopez-Perez M."/>
            <person name="Rodriguez-Valera F."/>
        </authorList>
    </citation>
    <scope>NUCLEOTIDE SEQUENCE [LARGE SCALE GENOMIC DNA]</scope>
    <source>
        <strain evidence="3 4">UM8</strain>
        <plasmid evidence="3 4">pAMEDUM8_300</plasmid>
    </source>
</reference>
<keyword evidence="3" id="KW-0614">Plasmid</keyword>
<organism evidence="3 4">
    <name type="scientific">Alteromonas mediterranea</name>
    <dbReference type="NCBI Taxonomy" id="314275"/>
    <lineage>
        <taxon>Bacteria</taxon>
        <taxon>Pseudomonadati</taxon>
        <taxon>Pseudomonadota</taxon>
        <taxon>Gammaproteobacteria</taxon>
        <taxon>Alteromonadales</taxon>
        <taxon>Alteromonadaceae</taxon>
        <taxon>Alteromonas/Salinimonas group</taxon>
        <taxon>Alteromonas</taxon>
    </lineage>
</organism>
<evidence type="ECO:0000313" key="4">
    <source>
        <dbReference type="Proteomes" id="UP000061468"/>
    </source>
</evidence>
<name>A0AAC8XPC2_9ALTE</name>
<dbReference type="InterPro" id="IPR032689">
    <property type="entry name" value="TraG-D_C"/>
</dbReference>
<dbReference type="AlphaFoldDB" id="A0AAC8XPC2"/>
<evidence type="ECO:0000256" key="1">
    <source>
        <dbReference type="SAM" id="Phobius"/>
    </source>
</evidence>
<dbReference type="EMBL" id="CP013929">
    <property type="protein sequence ID" value="AMJ80786.1"/>
    <property type="molecule type" value="Genomic_DNA"/>
</dbReference>
<dbReference type="Proteomes" id="UP000061468">
    <property type="component" value="Plasmid pAMEDUM8_300"/>
</dbReference>
<dbReference type="PANTHER" id="PTHR30121">
    <property type="entry name" value="UNCHARACTERIZED PROTEIN YJGR-RELATED"/>
    <property type="match status" value="1"/>
</dbReference>
<keyword evidence="1" id="KW-0472">Membrane</keyword>
<keyword evidence="1" id="KW-0812">Transmembrane</keyword>
<dbReference type="SUPFAM" id="SSF52540">
    <property type="entry name" value="P-loop containing nucleoside triphosphate hydrolases"/>
    <property type="match status" value="1"/>
</dbReference>
<proteinExistence type="predicted"/>
<feature type="transmembrane region" description="Helical" evidence="1">
    <location>
        <begin position="40"/>
        <end position="67"/>
    </location>
</feature>
<keyword evidence="1" id="KW-1133">Transmembrane helix</keyword>
<accession>A0AAC8XPC2</accession>
<dbReference type="InterPro" id="IPR051162">
    <property type="entry name" value="T4SS_component"/>
</dbReference>
<sequence>MFDNRAPKNNRNLEARRRYVDTRSELKKLLDSLRLREYLAFGYICIVTLVCLIPAIWLVCLIVFLILHVNSKLDKKKIGVLPLKLPFWMNKTDYHEPAVADRFKFEKASGTIHMGNELSTQLELWIVPKDLLTHLLFISTTGGGKTEFLWSLAATSSFMTGGALIYVDAKAAPDGLEKLYFLGRKTGREDSIRIMNYRTGNKEVKHSHWKKVSNTCGMFAVGTASVVQQFLEDMMPPGEGENQVFRDKAVGGLKAFLPCVVELRDQKLVNITPSLIGQWFTIPVLCKLAWPEHNDHLIPLENETTGETIEIPHKVSKQRQRALRRYLENLPSFDADNPDKLRNGIKQASEVHRQFGFGLGYISKPLVELGSAYSHIFECEQGEIDFRDIILNNRLLGVFVPATEQSKDQRQVQGKIALSGIRVAISTGLGEDSEGDLDDIINNLPIDKKNPSLIIIDEYAEVAIEGFAVAATQGRGLGIGVCFSGQDLAGFIKASKEEATQIFGNTRLKILGPQEDVKETWDWFKSLGGTMNVAESNGWNEGDFSAYKSNLSAQIKEIDRLNWLDVKEQIEGEGYIFQSSNLVRAQLFNIRLNTKELGNFRITRLLEVLPPSEKEKNELLKKVELSKAIEYSLERNILPSNSSLIDLKGSEPNLSTDWIYKLLEAQTVKEKEVDALNKEIQALEKPIEKVETPASKTHQQESAFVKTTKNKEVTLPDNSSFIYDFDIDIDNDTLGSLEKSLSHISQKLGVSTDDADKLSSETVESLSSELKYTKTEIESREDDLELLTAEFSKLLKADK</sequence>
<dbReference type="RefSeq" id="WP_015068600.1">
    <property type="nucleotide sequence ID" value="NZ_CAKMLI010000007.1"/>
</dbReference>